<dbReference type="EMBL" id="JASCZI010094955">
    <property type="protein sequence ID" value="MED6153922.1"/>
    <property type="molecule type" value="Genomic_DNA"/>
</dbReference>
<feature type="non-terminal residue" evidence="2">
    <location>
        <position position="56"/>
    </location>
</feature>
<feature type="compositionally biased region" description="Basic residues" evidence="1">
    <location>
        <begin position="16"/>
        <end position="32"/>
    </location>
</feature>
<protein>
    <submittedName>
        <fullName evidence="2">Uncharacterized protein</fullName>
    </submittedName>
</protein>
<evidence type="ECO:0000313" key="3">
    <source>
        <dbReference type="Proteomes" id="UP001341840"/>
    </source>
</evidence>
<sequence>MAKLDISNQIVQRFKKKIRRKDSRRRRHTSHGRMKERVNHPTKMKTPTYASWQRMM</sequence>
<dbReference type="Proteomes" id="UP001341840">
    <property type="component" value="Unassembled WGS sequence"/>
</dbReference>
<keyword evidence="3" id="KW-1185">Reference proteome</keyword>
<evidence type="ECO:0000256" key="1">
    <source>
        <dbReference type="SAM" id="MobiDB-lite"/>
    </source>
</evidence>
<proteinExistence type="predicted"/>
<gene>
    <name evidence="2" type="ORF">PIB30_106806</name>
</gene>
<comment type="caution">
    <text evidence="2">The sequence shown here is derived from an EMBL/GenBank/DDBJ whole genome shotgun (WGS) entry which is preliminary data.</text>
</comment>
<reference evidence="2 3" key="1">
    <citation type="journal article" date="2023" name="Plants (Basel)">
        <title>Bridging the Gap: Combining Genomics and Transcriptomics Approaches to Understand Stylosanthes scabra, an Orphan Legume from the Brazilian Caatinga.</title>
        <authorList>
            <person name="Ferreira-Neto J.R.C."/>
            <person name="da Silva M.D."/>
            <person name="Binneck E."/>
            <person name="de Melo N.F."/>
            <person name="da Silva R.H."/>
            <person name="de Melo A.L.T.M."/>
            <person name="Pandolfi V."/>
            <person name="Bustamante F.O."/>
            <person name="Brasileiro-Vidal A.C."/>
            <person name="Benko-Iseppon A.M."/>
        </authorList>
    </citation>
    <scope>NUCLEOTIDE SEQUENCE [LARGE SCALE GENOMIC DNA]</scope>
    <source>
        <tissue evidence="2">Leaves</tissue>
    </source>
</reference>
<accession>A0ABU6TYI4</accession>
<evidence type="ECO:0000313" key="2">
    <source>
        <dbReference type="EMBL" id="MED6153922.1"/>
    </source>
</evidence>
<organism evidence="2 3">
    <name type="scientific">Stylosanthes scabra</name>
    <dbReference type="NCBI Taxonomy" id="79078"/>
    <lineage>
        <taxon>Eukaryota</taxon>
        <taxon>Viridiplantae</taxon>
        <taxon>Streptophyta</taxon>
        <taxon>Embryophyta</taxon>
        <taxon>Tracheophyta</taxon>
        <taxon>Spermatophyta</taxon>
        <taxon>Magnoliopsida</taxon>
        <taxon>eudicotyledons</taxon>
        <taxon>Gunneridae</taxon>
        <taxon>Pentapetalae</taxon>
        <taxon>rosids</taxon>
        <taxon>fabids</taxon>
        <taxon>Fabales</taxon>
        <taxon>Fabaceae</taxon>
        <taxon>Papilionoideae</taxon>
        <taxon>50 kb inversion clade</taxon>
        <taxon>dalbergioids sensu lato</taxon>
        <taxon>Dalbergieae</taxon>
        <taxon>Pterocarpus clade</taxon>
        <taxon>Stylosanthes</taxon>
    </lineage>
</organism>
<name>A0ABU6TYI4_9FABA</name>
<feature type="region of interest" description="Disordered" evidence="1">
    <location>
        <begin position="16"/>
        <end position="56"/>
    </location>
</feature>